<dbReference type="AlphaFoldDB" id="U2SJW4"/>
<organism evidence="2 3">
    <name type="scientific">Leifsonia aquatica ATCC 14665</name>
    <dbReference type="NCBI Taxonomy" id="1358026"/>
    <lineage>
        <taxon>Bacteria</taxon>
        <taxon>Bacillati</taxon>
        <taxon>Actinomycetota</taxon>
        <taxon>Actinomycetes</taxon>
        <taxon>Micrococcales</taxon>
        <taxon>Microbacteriaceae</taxon>
        <taxon>Leifsonia</taxon>
    </lineage>
</organism>
<name>U2SJW4_LEIAQ</name>
<gene>
    <name evidence="2" type="ORF">N136_04770</name>
</gene>
<feature type="region of interest" description="Disordered" evidence="1">
    <location>
        <begin position="51"/>
        <end position="92"/>
    </location>
</feature>
<reference evidence="2 3" key="1">
    <citation type="submission" date="2013-08" db="EMBL/GenBank/DDBJ databases">
        <authorList>
            <person name="Weinstock G."/>
            <person name="Sodergren E."/>
            <person name="Wylie T."/>
            <person name="Fulton L."/>
            <person name="Fulton R."/>
            <person name="Fronick C."/>
            <person name="O'Laughlin M."/>
            <person name="Godfrey J."/>
            <person name="Miner T."/>
            <person name="Herter B."/>
            <person name="Appelbaum E."/>
            <person name="Cordes M."/>
            <person name="Lek S."/>
            <person name="Wollam A."/>
            <person name="Pepin K.H."/>
            <person name="Palsikar V.B."/>
            <person name="Mitreva M."/>
            <person name="Wilson R.K."/>
        </authorList>
    </citation>
    <scope>NUCLEOTIDE SEQUENCE [LARGE SCALE GENOMIC DNA]</scope>
    <source>
        <strain evidence="2 3">ATCC 14665</strain>
    </source>
</reference>
<evidence type="ECO:0000313" key="3">
    <source>
        <dbReference type="Proteomes" id="UP000016605"/>
    </source>
</evidence>
<feature type="compositionally biased region" description="Basic and acidic residues" evidence="1">
    <location>
        <begin position="119"/>
        <end position="136"/>
    </location>
</feature>
<dbReference type="HOGENOM" id="CLU_1879779_0_0_11"/>
<dbReference type="Proteomes" id="UP000016605">
    <property type="component" value="Unassembled WGS sequence"/>
</dbReference>
<feature type="region of interest" description="Disordered" evidence="1">
    <location>
        <begin position="115"/>
        <end position="136"/>
    </location>
</feature>
<feature type="non-terminal residue" evidence="2">
    <location>
        <position position="1"/>
    </location>
</feature>
<sequence length="136" mass="11992">GVDGPAVNAPAATSASVFAAAPAATFDLPIGFAAAGSSGLGIAGSALIGGSAASAPADPSSPVPGYPGGGGQAPPPGVPSGSAGAGSTSAGGGGVALSAVADGIALPTCALGGATSASMDDRIPASPVADHDTSPD</sequence>
<comment type="caution">
    <text evidence="2">The sequence shown here is derived from an EMBL/GenBank/DDBJ whole genome shotgun (WGS) entry which is preliminary data.</text>
</comment>
<dbReference type="EMBL" id="AWVQ01000900">
    <property type="protein sequence ID" value="ERK65763.1"/>
    <property type="molecule type" value="Genomic_DNA"/>
</dbReference>
<protein>
    <submittedName>
        <fullName evidence="2">Uncharacterized protein</fullName>
    </submittedName>
</protein>
<proteinExistence type="predicted"/>
<dbReference type="PATRIC" id="fig|1358026.3.peg.3844"/>
<evidence type="ECO:0000313" key="2">
    <source>
        <dbReference type="EMBL" id="ERK65763.1"/>
    </source>
</evidence>
<feature type="compositionally biased region" description="Low complexity" evidence="1">
    <location>
        <begin position="79"/>
        <end position="88"/>
    </location>
</feature>
<accession>U2SJW4</accession>
<evidence type="ECO:0000256" key="1">
    <source>
        <dbReference type="SAM" id="MobiDB-lite"/>
    </source>
</evidence>